<dbReference type="InterPro" id="IPR050687">
    <property type="entry name" value="Dynein_IC"/>
</dbReference>
<dbReference type="GO" id="GO:0005737">
    <property type="term" value="C:cytoplasm"/>
    <property type="evidence" value="ECO:0007669"/>
    <property type="project" value="UniProtKB-SubCell"/>
</dbReference>
<gene>
    <name evidence="5" type="primary">WDR63_1</name>
    <name evidence="5" type="ORF">Ciccas_000614</name>
</gene>
<name>A0ABD2QMV2_9PLAT</name>
<dbReference type="PANTHER" id="PTHR12442:SF5">
    <property type="entry name" value="DYNEIN AXONEMAL INTERMEDIATE CHAIN 3"/>
    <property type="match status" value="1"/>
</dbReference>
<protein>
    <submittedName>
        <fullName evidence="5">WD repeat-containing protein 63</fullName>
    </submittedName>
</protein>
<proteinExistence type="predicted"/>
<comment type="caution">
    <text evidence="5">The sequence shown here is derived from an EMBL/GenBank/DDBJ whole genome shotgun (WGS) entry which is preliminary data.</text>
</comment>
<organism evidence="5 6">
    <name type="scientific">Cichlidogyrus casuarinus</name>
    <dbReference type="NCBI Taxonomy" id="1844966"/>
    <lineage>
        <taxon>Eukaryota</taxon>
        <taxon>Metazoa</taxon>
        <taxon>Spiralia</taxon>
        <taxon>Lophotrochozoa</taxon>
        <taxon>Platyhelminthes</taxon>
        <taxon>Monogenea</taxon>
        <taxon>Monopisthocotylea</taxon>
        <taxon>Dactylogyridea</taxon>
        <taxon>Ancyrocephalidae</taxon>
        <taxon>Cichlidogyrus</taxon>
    </lineage>
</organism>
<dbReference type="PANTHER" id="PTHR12442">
    <property type="entry name" value="DYNEIN INTERMEDIATE CHAIN"/>
    <property type="match status" value="1"/>
</dbReference>
<keyword evidence="2" id="KW-0963">Cytoplasm</keyword>
<reference evidence="5 6" key="1">
    <citation type="submission" date="2024-11" db="EMBL/GenBank/DDBJ databases">
        <title>Adaptive evolution of stress response genes in parasites aligns with host niche diversity.</title>
        <authorList>
            <person name="Hahn C."/>
            <person name="Resl P."/>
        </authorList>
    </citation>
    <scope>NUCLEOTIDE SEQUENCE [LARGE SCALE GENOMIC DNA]</scope>
    <source>
        <strain evidence="5">EGGRZ-B1_66</strain>
        <tissue evidence="5">Body</tissue>
    </source>
</reference>
<comment type="subcellular location">
    <subcellularLocation>
        <location evidence="1">Cytoplasm</location>
    </subcellularLocation>
</comment>
<sequence length="871" mass="99317">MNGEDQLENEEQVKPKFYVASNFFQDDVIRQGFLPIFLSAPTVEIFGLAVTEEEREASKSQIDITYETVPHYLVAKAAILDDLFKRAAVSDFAPLKQKINSYGGKEILLIKDDDYKYGENFVICLNEDAKSEILIERIEMQNEGSEEEPEEEFETNLDAIPTPIGSSRPAKTWINLGSDLEIDEASAKATRDKIAKNATKIGQYMQPINLAGHVIDKTKKNFHISIPESEEKPEFVTRMELDKSVTCINDTREIGVNTKWPFPTNQGIQYVCPVMGKDEIQESTSEMKLTQLLKMTEYAIDANLFYEPFVDDYKKLEPKSDLFGMNAKGSRKELAVFSNIKITQGRFVTCVREHPLEKTIFAISLGEKLTYDERIIQRDKLVTGETCIMFWSFYDPIYPQLLLYSREEVNSFAINPSQPAYVAGALMNGQIALWDASAYQEAFSRVELKMKEDQTEDHFRFQEFNSTDPPKLYWSALSNIDASHECPVMDIQWLPDHIELSKTGIVLENKDLVSHQLISAGLDGRIFIWDIRVDRCPLLADKNRENILLPACAPLTFEPLHEKMKPLIKVTPIRPDDSPILASRVSIHELQGDRSILKTLGDPTSDERDRPLTTASTMLYVGSEDGELAFLDWMPMKDQDTGRVTTPKPEFVNMCHMGPIVMLERCPYYPALALVVGGYSWSLWLESVSTPLLTSFIGRRKYSGGCWCARKPSCFFLIRVDGALEIWDLLKKTFEPVAVETLTSNPLTAIRIWEQGDRLVMVVADLHGLATLYKLPDVLFQSQLKAETEAFKKYVADEVQRHEFFVARYAIREVERIEIEAEAKRRAMVTVVTSENPEEAKARQKIEYEAFLTELQKFKTMLDLDNQPKNI</sequence>
<keyword evidence="6" id="KW-1185">Reference proteome</keyword>
<keyword evidence="4" id="KW-0677">Repeat</keyword>
<evidence type="ECO:0000256" key="4">
    <source>
        <dbReference type="ARBA" id="ARBA00022737"/>
    </source>
</evidence>
<dbReference type="InterPro" id="IPR036322">
    <property type="entry name" value="WD40_repeat_dom_sf"/>
</dbReference>
<dbReference type="InterPro" id="IPR015943">
    <property type="entry name" value="WD40/YVTN_repeat-like_dom_sf"/>
</dbReference>
<dbReference type="Gene3D" id="2.130.10.10">
    <property type="entry name" value="YVTN repeat-like/Quinoprotein amine dehydrogenase"/>
    <property type="match status" value="1"/>
</dbReference>
<dbReference type="SMART" id="SM00320">
    <property type="entry name" value="WD40"/>
    <property type="match status" value="2"/>
</dbReference>
<evidence type="ECO:0000313" key="6">
    <source>
        <dbReference type="Proteomes" id="UP001626550"/>
    </source>
</evidence>
<keyword evidence="3" id="KW-0853">WD repeat</keyword>
<dbReference type="Proteomes" id="UP001626550">
    <property type="component" value="Unassembled WGS sequence"/>
</dbReference>
<dbReference type="SUPFAM" id="SSF50978">
    <property type="entry name" value="WD40 repeat-like"/>
    <property type="match status" value="1"/>
</dbReference>
<evidence type="ECO:0000256" key="1">
    <source>
        <dbReference type="ARBA" id="ARBA00004496"/>
    </source>
</evidence>
<dbReference type="EMBL" id="JBJKFK010000035">
    <property type="protein sequence ID" value="KAL3320712.1"/>
    <property type="molecule type" value="Genomic_DNA"/>
</dbReference>
<dbReference type="InterPro" id="IPR001680">
    <property type="entry name" value="WD40_rpt"/>
</dbReference>
<accession>A0ABD2QMV2</accession>
<evidence type="ECO:0000256" key="2">
    <source>
        <dbReference type="ARBA" id="ARBA00022490"/>
    </source>
</evidence>
<dbReference type="AlphaFoldDB" id="A0ABD2QMV2"/>
<evidence type="ECO:0000256" key="3">
    <source>
        <dbReference type="ARBA" id="ARBA00022574"/>
    </source>
</evidence>
<evidence type="ECO:0000313" key="5">
    <source>
        <dbReference type="EMBL" id="KAL3320712.1"/>
    </source>
</evidence>